<sequence length="515" mass="55973">MAFRINISYRFQEIAITFLTIAGFAGTYWSFYPGLMTSDSVDQFEQAQRFAFSDWHPPIMALIWHYLDRLSAGTVGLFALILGLYWSGFWLLAVRFARSRPSLGYLTLLAAFSPMLVTIPAMLWKDSLVFSCFLSASGLLAASASRTGIRRAVLITPALLLLLTGALARHNAMLAAAPLLLLAVRRAPLQTSGAQASHAKASHAQATYAKASGARVAGAEILRLGVIILATVAATSLASWLLNRHALDARQTGVANSLMAFDIVGVAARTGSNGLPGSWSGDEQHRIINDCYEPWAWDSLSWGRCAFVRERLVASGHWQHGLRDPWLTAIASHPRAYISHRFAYARMLLRPLPASFPQPEPISRTYGFTANGGYRAIAQTVSAFSGAPIIADLWRPGLWVAFAMATCVVAGLRGRRHLKSCQTKSCLAKSCQAMSCQAMSRQAGYFALSGLLYALPLVVVGVASEFRYVYWTIGAVFIATLILASDWLAERVSRRAGALPSLPDPPLVPAEPLRA</sequence>
<proteinExistence type="predicted"/>
<feature type="transmembrane region" description="Helical" evidence="1">
    <location>
        <begin position="468"/>
        <end position="489"/>
    </location>
</feature>
<feature type="transmembrane region" description="Helical" evidence="1">
    <location>
        <begin position="443"/>
        <end position="462"/>
    </location>
</feature>
<comment type="caution">
    <text evidence="2">The sequence shown here is derived from an EMBL/GenBank/DDBJ whole genome shotgun (WGS) entry which is preliminary data.</text>
</comment>
<dbReference type="Proteomes" id="UP000248021">
    <property type="component" value="Unassembled WGS sequence"/>
</dbReference>
<evidence type="ECO:0000313" key="3">
    <source>
        <dbReference type="Proteomes" id="UP000248021"/>
    </source>
</evidence>
<feature type="transmembrane region" description="Helical" evidence="1">
    <location>
        <begin position="103"/>
        <end position="122"/>
    </location>
</feature>
<gene>
    <name evidence="2" type="ORF">C7450_106434</name>
</gene>
<evidence type="ECO:0000313" key="2">
    <source>
        <dbReference type="EMBL" id="PXW58252.1"/>
    </source>
</evidence>
<name>A0A2V3U831_9HYPH</name>
<evidence type="ECO:0000256" key="1">
    <source>
        <dbReference type="SAM" id="Phobius"/>
    </source>
</evidence>
<keyword evidence="1" id="KW-0812">Transmembrane</keyword>
<dbReference type="AlphaFoldDB" id="A0A2V3U831"/>
<accession>A0A2V3U831</accession>
<feature type="transmembrane region" description="Helical" evidence="1">
    <location>
        <begin position="128"/>
        <end position="145"/>
    </location>
</feature>
<reference evidence="2 3" key="1">
    <citation type="submission" date="2018-05" db="EMBL/GenBank/DDBJ databases">
        <title>Genomic Encyclopedia of Type Strains, Phase IV (KMG-IV): sequencing the most valuable type-strain genomes for metagenomic binning, comparative biology and taxonomic classification.</title>
        <authorList>
            <person name="Goeker M."/>
        </authorList>
    </citation>
    <scope>NUCLEOTIDE SEQUENCE [LARGE SCALE GENOMIC DNA]</scope>
    <source>
        <strain evidence="2 3">DSM 6462</strain>
    </source>
</reference>
<feature type="transmembrane region" description="Helical" evidence="1">
    <location>
        <begin position="70"/>
        <end position="91"/>
    </location>
</feature>
<keyword evidence="3" id="KW-1185">Reference proteome</keyword>
<feature type="transmembrane region" description="Helical" evidence="1">
    <location>
        <begin position="12"/>
        <end position="31"/>
    </location>
</feature>
<feature type="transmembrane region" description="Helical" evidence="1">
    <location>
        <begin position="152"/>
        <end position="172"/>
    </location>
</feature>
<organism evidence="2 3">
    <name type="scientific">Chelatococcus asaccharovorans</name>
    <dbReference type="NCBI Taxonomy" id="28210"/>
    <lineage>
        <taxon>Bacteria</taxon>
        <taxon>Pseudomonadati</taxon>
        <taxon>Pseudomonadota</taxon>
        <taxon>Alphaproteobacteria</taxon>
        <taxon>Hyphomicrobiales</taxon>
        <taxon>Chelatococcaceae</taxon>
        <taxon>Chelatococcus</taxon>
    </lineage>
</organism>
<protein>
    <submittedName>
        <fullName evidence="2">Uncharacterized protein</fullName>
    </submittedName>
</protein>
<feature type="transmembrane region" description="Helical" evidence="1">
    <location>
        <begin position="221"/>
        <end position="242"/>
    </location>
</feature>
<dbReference type="EMBL" id="QJJK01000006">
    <property type="protein sequence ID" value="PXW58252.1"/>
    <property type="molecule type" value="Genomic_DNA"/>
</dbReference>
<keyword evidence="1" id="KW-1133">Transmembrane helix</keyword>
<keyword evidence="1" id="KW-0472">Membrane</keyword>